<gene>
    <name evidence="1" type="ORF">L6452_07765</name>
</gene>
<dbReference type="Proteomes" id="UP001055879">
    <property type="component" value="Linkage Group LG02"/>
</dbReference>
<reference evidence="1 2" key="2">
    <citation type="journal article" date="2022" name="Mol. Ecol. Resour.">
        <title>The genomes of chicory, endive, great burdock and yacon provide insights into Asteraceae paleo-polyploidization history and plant inulin production.</title>
        <authorList>
            <person name="Fan W."/>
            <person name="Wang S."/>
            <person name="Wang H."/>
            <person name="Wang A."/>
            <person name="Jiang F."/>
            <person name="Liu H."/>
            <person name="Zhao H."/>
            <person name="Xu D."/>
            <person name="Zhang Y."/>
        </authorList>
    </citation>
    <scope>NUCLEOTIDE SEQUENCE [LARGE SCALE GENOMIC DNA]</scope>
    <source>
        <strain evidence="2">cv. Niubang</strain>
    </source>
</reference>
<keyword evidence="2" id="KW-1185">Reference proteome</keyword>
<accession>A0ACB9ELR1</accession>
<dbReference type="EMBL" id="CM042048">
    <property type="protein sequence ID" value="KAI3759735.1"/>
    <property type="molecule type" value="Genomic_DNA"/>
</dbReference>
<sequence>MGNVKDDGKKMDPLFPRLHISDTDKGGGPRTPPRNKMALNLPSQRCISGPVSPILPLSTNNGTTLVPATSSYHDASYKRSVFSSFGSSCGATRLATRLDSYHSSGINLNISLTTVKQTIETTNCQTLCGGGHLKRGDYCLFKPQDFKSTMNSPVKKPEDEDDYLVPSLSFGNSQYKGKFPTLTTNSHIKHPTIKPTDKDATQENKLNTTIVAKEPVPCFSDRLRYSEMLSGELAPLSPRKTSILMDEPQMLQDSSIRLPLKRKNFQETAKDGILVEPELATRKTTASKWSLLGDDHKTDHEDLDPIGKCKEDDHGCLQLGDVGKNSNISETNFILCHNITPKEVSQIIGEEQYCKARRTIVQQQKVFQSQLFELHRLIKVQKLLAESPDLVLEDNFYKLNKLPSSEDIFQNLDHHKTNEPTTLKKPLHINHPNPLDLQPPPPPPTTKQPPWCFLPPPGNQWLVPVRSPSEGLVYKPYTGPCPPPLGLMAPIYGMSTVTPANGDQFITGGGYNIPASFPTTPPLYGFPAAAATKRSCSPTTTMEYNKPIKSACNVVEKPGGFLNENKDCEEHGDGGYERKKGGDELPLFPTTPTTAVQDSDQCTDESRIKVIKVVPHNQKLASESAAPRKTVNDNQKILHDGGRRSSFHSDRTQVAASD</sequence>
<evidence type="ECO:0000313" key="2">
    <source>
        <dbReference type="Proteomes" id="UP001055879"/>
    </source>
</evidence>
<protein>
    <submittedName>
        <fullName evidence="1">Uncharacterized protein</fullName>
    </submittedName>
</protein>
<name>A0ACB9ELR1_ARCLA</name>
<organism evidence="1 2">
    <name type="scientific">Arctium lappa</name>
    <name type="common">Greater burdock</name>
    <name type="synonym">Lappa major</name>
    <dbReference type="NCBI Taxonomy" id="4217"/>
    <lineage>
        <taxon>Eukaryota</taxon>
        <taxon>Viridiplantae</taxon>
        <taxon>Streptophyta</taxon>
        <taxon>Embryophyta</taxon>
        <taxon>Tracheophyta</taxon>
        <taxon>Spermatophyta</taxon>
        <taxon>Magnoliopsida</taxon>
        <taxon>eudicotyledons</taxon>
        <taxon>Gunneridae</taxon>
        <taxon>Pentapetalae</taxon>
        <taxon>asterids</taxon>
        <taxon>campanulids</taxon>
        <taxon>Asterales</taxon>
        <taxon>Asteraceae</taxon>
        <taxon>Carduoideae</taxon>
        <taxon>Cardueae</taxon>
        <taxon>Arctiinae</taxon>
        <taxon>Arctium</taxon>
    </lineage>
</organism>
<reference evidence="2" key="1">
    <citation type="journal article" date="2022" name="Mol. Ecol. Resour.">
        <title>The genomes of chicory, endive, great burdock and yacon provide insights into Asteraceae palaeo-polyploidization history and plant inulin production.</title>
        <authorList>
            <person name="Fan W."/>
            <person name="Wang S."/>
            <person name="Wang H."/>
            <person name="Wang A."/>
            <person name="Jiang F."/>
            <person name="Liu H."/>
            <person name="Zhao H."/>
            <person name="Xu D."/>
            <person name="Zhang Y."/>
        </authorList>
    </citation>
    <scope>NUCLEOTIDE SEQUENCE [LARGE SCALE GENOMIC DNA]</scope>
    <source>
        <strain evidence="2">cv. Niubang</strain>
    </source>
</reference>
<proteinExistence type="predicted"/>
<evidence type="ECO:0000313" key="1">
    <source>
        <dbReference type="EMBL" id="KAI3759735.1"/>
    </source>
</evidence>
<comment type="caution">
    <text evidence="1">The sequence shown here is derived from an EMBL/GenBank/DDBJ whole genome shotgun (WGS) entry which is preliminary data.</text>
</comment>